<organism evidence="3">
    <name type="scientific">Drosophila grimshawi</name>
    <name type="common">Hawaiian fruit fly</name>
    <name type="synonym">Idiomyia grimshawi</name>
    <dbReference type="NCBI Taxonomy" id="7222"/>
    <lineage>
        <taxon>Eukaryota</taxon>
        <taxon>Metazoa</taxon>
        <taxon>Ecdysozoa</taxon>
        <taxon>Arthropoda</taxon>
        <taxon>Hexapoda</taxon>
        <taxon>Insecta</taxon>
        <taxon>Pterygota</taxon>
        <taxon>Neoptera</taxon>
        <taxon>Endopterygota</taxon>
        <taxon>Diptera</taxon>
        <taxon>Brachycera</taxon>
        <taxon>Muscomorpha</taxon>
        <taxon>Ephydroidea</taxon>
        <taxon>Drosophilidae</taxon>
        <taxon>Drosophila</taxon>
        <taxon>Hawaiian Drosophila</taxon>
    </lineage>
</organism>
<reference evidence="2 3" key="1">
    <citation type="journal article" date="2007" name="Nature">
        <title>Evolution of genes and genomes on the Drosophila phylogeny.</title>
        <authorList>
            <consortium name="Drosophila 12 Genomes Consortium"/>
            <person name="Clark A.G."/>
            <person name="Eisen M.B."/>
            <person name="Smith D.R."/>
            <person name="Bergman C.M."/>
            <person name="Oliver B."/>
            <person name="Markow T.A."/>
            <person name="Kaufman T.C."/>
            <person name="Kellis M."/>
            <person name="Gelbart W."/>
            <person name="Iyer V.N."/>
            <person name="Pollard D.A."/>
            <person name="Sackton T.B."/>
            <person name="Larracuente A.M."/>
            <person name="Singh N.D."/>
            <person name="Abad J.P."/>
            <person name="Abt D.N."/>
            <person name="Adryan B."/>
            <person name="Aguade M."/>
            <person name="Akashi H."/>
            <person name="Anderson W.W."/>
            <person name="Aquadro C.F."/>
            <person name="Ardell D.H."/>
            <person name="Arguello R."/>
            <person name="Artieri C.G."/>
            <person name="Barbash D.A."/>
            <person name="Barker D."/>
            <person name="Barsanti P."/>
            <person name="Batterham P."/>
            <person name="Batzoglou S."/>
            <person name="Begun D."/>
            <person name="Bhutkar A."/>
            <person name="Blanco E."/>
            <person name="Bosak S.A."/>
            <person name="Bradley R.K."/>
            <person name="Brand A.D."/>
            <person name="Brent M.R."/>
            <person name="Brooks A.N."/>
            <person name="Brown R.H."/>
            <person name="Butlin R.K."/>
            <person name="Caggese C."/>
            <person name="Calvi B.R."/>
            <person name="Bernardo de Carvalho A."/>
            <person name="Caspi A."/>
            <person name="Castrezana S."/>
            <person name="Celniker S.E."/>
            <person name="Chang J.L."/>
            <person name="Chapple C."/>
            <person name="Chatterji S."/>
            <person name="Chinwalla A."/>
            <person name="Civetta A."/>
            <person name="Clifton S.W."/>
            <person name="Comeron J.M."/>
            <person name="Costello J.C."/>
            <person name="Coyne J.A."/>
            <person name="Daub J."/>
            <person name="David R.G."/>
            <person name="Delcher A.L."/>
            <person name="Delehaunty K."/>
            <person name="Do C.B."/>
            <person name="Ebling H."/>
            <person name="Edwards K."/>
            <person name="Eickbush T."/>
            <person name="Evans J.D."/>
            <person name="Filipski A."/>
            <person name="Findeiss S."/>
            <person name="Freyhult E."/>
            <person name="Fulton L."/>
            <person name="Fulton R."/>
            <person name="Garcia A.C."/>
            <person name="Gardiner A."/>
            <person name="Garfield D.A."/>
            <person name="Garvin B.E."/>
            <person name="Gibson G."/>
            <person name="Gilbert D."/>
            <person name="Gnerre S."/>
            <person name="Godfrey J."/>
            <person name="Good R."/>
            <person name="Gotea V."/>
            <person name="Gravely B."/>
            <person name="Greenberg A.J."/>
            <person name="Griffiths-Jones S."/>
            <person name="Gross S."/>
            <person name="Guigo R."/>
            <person name="Gustafson E.A."/>
            <person name="Haerty W."/>
            <person name="Hahn M.W."/>
            <person name="Halligan D.L."/>
            <person name="Halpern A.L."/>
            <person name="Halter G.M."/>
            <person name="Han M.V."/>
            <person name="Heger A."/>
            <person name="Hillier L."/>
            <person name="Hinrichs A.S."/>
            <person name="Holmes I."/>
            <person name="Hoskins R.A."/>
            <person name="Hubisz M.J."/>
            <person name="Hultmark D."/>
            <person name="Huntley M.A."/>
            <person name="Jaffe D.B."/>
            <person name="Jagadeeshan S."/>
            <person name="Jeck W.R."/>
            <person name="Johnson J."/>
            <person name="Jones C.D."/>
            <person name="Jordan W.C."/>
            <person name="Karpen G.H."/>
            <person name="Kataoka E."/>
            <person name="Keightley P.D."/>
            <person name="Kheradpour P."/>
            <person name="Kirkness E.F."/>
            <person name="Koerich L.B."/>
            <person name="Kristiansen K."/>
            <person name="Kudrna D."/>
            <person name="Kulathinal R.J."/>
            <person name="Kumar S."/>
            <person name="Kwok R."/>
            <person name="Lander E."/>
            <person name="Langley C.H."/>
            <person name="Lapoint R."/>
            <person name="Lazzaro B.P."/>
            <person name="Lee S.J."/>
            <person name="Levesque L."/>
            <person name="Li R."/>
            <person name="Lin C.F."/>
            <person name="Lin M.F."/>
            <person name="Lindblad-Toh K."/>
            <person name="Llopart A."/>
            <person name="Long M."/>
            <person name="Low L."/>
            <person name="Lozovsky E."/>
            <person name="Lu J."/>
            <person name="Luo M."/>
            <person name="Machado C.A."/>
            <person name="Makalowski W."/>
            <person name="Marzo M."/>
            <person name="Matsuda M."/>
            <person name="Matzkin L."/>
            <person name="McAllister B."/>
            <person name="McBride C.S."/>
            <person name="McKernan B."/>
            <person name="McKernan K."/>
            <person name="Mendez-Lago M."/>
            <person name="Minx P."/>
            <person name="Mollenhauer M.U."/>
            <person name="Montooth K."/>
            <person name="Mount S.M."/>
            <person name="Mu X."/>
            <person name="Myers E."/>
            <person name="Negre B."/>
            <person name="Newfeld S."/>
            <person name="Nielsen R."/>
            <person name="Noor M.A."/>
            <person name="O'Grady P."/>
            <person name="Pachter L."/>
            <person name="Papaceit M."/>
            <person name="Parisi M.J."/>
            <person name="Parisi M."/>
            <person name="Parts L."/>
            <person name="Pedersen J.S."/>
            <person name="Pesole G."/>
            <person name="Phillippy A.M."/>
            <person name="Ponting C.P."/>
            <person name="Pop M."/>
            <person name="Porcelli D."/>
            <person name="Powell J.R."/>
            <person name="Prohaska S."/>
            <person name="Pruitt K."/>
            <person name="Puig M."/>
            <person name="Quesneville H."/>
            <person name="Ram K.R."/>
            <person name="Rand D."/>
            <person name="Rasmussen M.D."/>
            <person name="Reed L.K."/>
            <person name="Reenan R."/>
            <person name="Reily A."/>
            <person name="Remington K.A."/>
            <person name="Rieger T.T."/>
            <person name="Ritchie M.G."/>
            <person name="Robin C."/>
            <person name="Rogers Y.H."/>
            <person name="Rohde C."/>
            <person name="Rozas J."/>
            <person name="Rubenfield M.J."/>
            <person name="Ruiz A."/>
            <person name="Russo S."/>
            <person name="Salzberg S.L."/>
            <person name="Sanchez-Gracia A."/>
            <person name="Saranga D.J."/>
            <person name="Sato H."/>
            <person name="Schaeffer S.W."/>
            <person name="Schatz M.C."/>
            <person name="Schlenke T."/>
            <person name="Schwartz R."/>
            <person name="Segarra C."/>
            <person name="Singh R.S."/>
            <person name="Sirot L."/>
            <person name="Sirota M."/>
            <person name="Sisneros N.B."/>
            <person name="Smith C.D."/>
            <person name="Smith T.F."/>
            <person name="Spieth J."/>
            <person name="Stage D.E."/>
            <person name="Stark A."/>
            <person name="Stephan W."/>
            <person name="Strausberg R.L."/>
            <person name="Strempel S."/>
            <person name="Sturgill D."/>
            <person name="Sutton G."/>
            <person name="Sutton G.G."/>
            <person name="Tao W."/>
            <person name="Teichmann S."/>
            <person name="Tobari Y.N."/>
            <person name="Tomimura Y."/>
            <person name="Tsolas J.M."/>
            <person name="Valente V.L."/>
            <person name="Venter E."/>
            <person name="Venter J.C."/>
            <person name="Vicario S."/>
            <person name="Vieira F.G."/>
            <person name="Vilella A.J."/>
            <person name="Villasante A."/>
            <person name="Walenz B."/>
            <person name="Wang J."/>
            <person name="Wasserman M."/>
            <person name="Watts T."/>
            <person name="Wilson D."/>
            <person name="Wilson R.K."/>
            <person name="Wing R.A."/>
            <person name="Wolfner M.F."/>
            <person name="Wong A."/>
            <person name="Wong G.K."/>
            <person name="Wu C.I."/>
            <person name="Wu G."/>
            <person name="Yamamoto D."/>
            <person name="Yang H.P."/>
            <person name="Yang S.P."/>
            <person name="Yorke J.A."/>
            <person name="Yoshida K."/>
            <person name="Zdobnov E."/>
            <person name="Zhang P."/>
            <person name="Zhang Y."/>
            <person name="Zimin A.V."/>
            <person name="Baldwin J."/>
            <person name="Abdouelleil A."/>
            <person name="Abdulkadir J."/>
            <person name="Abebe A."/>
            <person name="Abera B."/>
            <person name="Abreu J."/>
            <person name="Acer S.C."/>
            <person name="Aftuck L."/>
            <person name="Alexander A."/>
            <person name="An P."/>
            <person name="Anderson E."/>
            <person name="Anderson S."/>
            <person name="Arachi H."/>
            <person name="Azer M."/>
            <person name="Bachantsang P."/>
            <person name="Barry A."/>
            <person name="Bayul T."/>
            <person name="Berlin A."/>
            <person name="Bessette D."/>
            <person name="Bloom T."/>
            <person name="Blye J."/>
            <person name="Boguslavskiy L."/>
            <person name="Bonnet C."/>
            <person name="Boukhgalter B."/>
            <person name="Bourzgui I."/>
            <person name="Brown A."/>
            <person name="Cahill P."/>
            <person name="Channer S."/>
            <person name="Cheshatsang Y."/>
            <person name="Chuda L."/>
            <person name="Citroen M."/>
            <person name="Collymore A."/>
            <person name="Cooke P."/>
            <person name="Costello M."/>
            <person name="D'Aco K."/>
            <person name="Daza R."/>
            <person name="De Haan G."/>
            <person name="DeGray S."/>
            <person name="DeMaso C."/>
            <person name="Dhargay N."/>
            <person name="Dooley K."/>
            <person name="Dooley E."/>
            <person name="Doricent M."/>
            <person name="Dorje P."/>
            <person name="Dorjee K."/>
            <person name="Dupes A."/>
            <person name="Elong R."/>
            <person name="Falk J."/>
            <person name="Farina A."/>
            <person name="Faro S."/>
            <person name="Ferguson D."/>
            <person name="Fisher S."/>
            <person name="Foley C.D."/>
            <person name="Franke A."/>
            <person name="Friedrich D."/>
            <person name="Gadbois L."/>
            <person name="Gearin G."/>
            <person name="Gearin C.R."/>
            <person name="Giannoukos G."/>
            <person name="Goode T."/>
            <person name="Graham J."/>
            <person name="Grandbois E."/>
            <person name="Grewal S."/>
            <person name="Gyaltsen K."/>
            <person name="Hafez N."/>
            <person name="Hagos B."/>
            <person name="Hall J."/>
            <person name="Henson C."/>
            <person name="Hollinger A."/>
            <person name="Honan T."/>
            <person name="Huard M.D."/>
            <person name="Hughes L."/>
            <person name="Hurhula B."/>
            <person name="Husby M.E."/>
            <person name="Kamat A."/>
            <person name="Kanga B."/>
            <person name="Kashin S."/>
            <person name="Khazanovich D."/>
            <person name="Kisner P."/>
            <person name="Lance K."/>
            <person name="Lara M."/>
            <person name="Lee W."/>
            <person name="Lennon N."/>
            <person name="Letendre F."/>
            <person name="LeVine R."/>
            <person name="Lipovsky A."/>
            <person name="Liu X."/>
            <person name="Liu J."/>
            <person name="Liu S."/>
            <person name="Lokyitsang T."/>
            <person name="Lokyitsang Y."/>
            <person name="Lubonja R."/>
            <person name="Lui A."/>
            <person name="MacDonald P."/>
            <person name="Magnisalis V."/>
            <person name="Maru K."/>
            <person name="Matthews C."/>
            <person name="McCusker W."/>
            <person name="McDonough S."/>
            <person name="Mehta T."/>
            <person name="Meldrim J."/>
            <person name="Meneus L."/>
            <person name="Mihai O."/>
            <person name="Mihalev A."/>
            <person name="Mihova T."/>
            <person name="Mittelman R."/>
            <person name="Mlenga V."/>
            <person name="Montmayeur A."/>
            <person name="Mulrain L."/>
            <person name="Navidi A."/>
            <person name="Naylor J."/>
            <person name="Negash T."/>
            <person name="Nguyen T."/>
            <person name="Nguyen N."/>
            <person name="Nicol R."/>
            <person name="Norbu C."/>
            <person name="Norbu N."/>
            <person name="Novod N."/>
            <person name="O'Neill B."/>
            <person name="Osman S."/>
            <person name="Markiewicz E."/>
            <person name="Oyono O.L."/>
            <person name="Patti C."/>
            <person name="Phunkhang P."/>
            <person name="Pierre F."/>
            <person name="Priest M."/>
            <person name="Raghuraman S."/>
            <person name="Rege F."/>
            <person name="Reyes R."/>
            <person name="Rise C."/>
            <person name="Rogov P."/>
            <person name="Ross K."/>
            <person name="Ryan E."/>
            <person name="Settipalli S."/>
            <person name="Shea T."/>
            <person name="Sherpa N."/>
            <person name="Shi L."/>
            <person name="Shih D."/>
            <person name="Sparrow T."/>
            <person name="Spaulding J."/>
            <person name="Stalker J."/>
            <person name="Stange-Thomann N."/>
            <person name="Stavropoulos S."/>
            <person name="Stone C."/>
            <person name="Strader C."/>
            <person name="Tesfaye S."/>
            <person name="Thomson T."/>
            <person name="Thoulutsang Y."/>
            <person name="Thoulutsang D."/>
            <person name="Topham K."/>
            <person name="Topping I."/>
            <person name="Tsamla T."/>
            <person name="Vassiliev H."/>
            <person name="Vo A."/>
            <person name="Wangchuk T."/>
            <person name="Wangdi T."/>
            <person name="Weiand M."/>
            <person name="Wilkinson J."/>
            <person name="Wilson A."/>
            <person name="Yadav S."/>
            <person name="Young G."/>
            <person name="Yu Q."/>
            <person name="Zembek L."/>
            <person name="Zhong D."/>
            <person name="Zimmer A."/>
            <person name="Zwirko Z."/>
            <person name="Jaffe D.B."/>
            <person name="Alvarez P."/>
            <person name="Brockman W."/>
            <person name="Butler J."/>
            <person name="Chin C."/>
            <person name="Gnerre S."/>
            <person name="Grabherr M."/>
            <person name="Kleber M."/>
            <person name="Mauceli E."/>
            <person name="MacCallum I."/>
        </authorList>
    </citation>
    <scope>NUCLEOTIDE SEQUENCE [LARGE SCALE GENOMIC DNA]</scope>
    <source>
        <strain evidence="3">Tucson 15287-2541.00</strain>
    </source>
</reference>
<accession>B4J3V8</accession>
<keyword evidence="3" id="KW-1185">Reference proteome</keyword>
<gene>
    <name evidence="2" type="primary">Dgri\GH20392</name>
    <name evidence="2" type="ORF">Dgri_GH20392</name>
</gene>
<dbReference type="InParanoid" id="B4J3V8"/>
<dbReference type="AlphaFoldDB" id="B4J3V8"/>
<proteinExistence type="predicted"/>
<evidence type="ECO:0000256" key="1">
    <source>
        <dbReference type="SAM" id="MobiDB-lite"/>
    </source>
</evidence>
<evidence type="ECO:0000313" key="2">
    <source>
        <dbReference type="EMBL" id="EDW01541.1"/>
    </source>
</evidence>
<evidence type="ECO:0000313" key="3">
    <source>
        <dbReference type="Proteomes" id="UP000001070"/>
    </source>
</evidence>
<protein>
    <submittedName>
        <fullName evidence="2">GH20392</fullName>
    </submittedName>
</protein>
<feature type="region of interest" description="Disordered" evidence="1">
    <location>
        <begin position="41"/>
        <end position="74"/>
    </location>
</feature>
<sequence>MTRRHFHHLFTSNWAAGKISSIQRTTSRTPAHHYTILVQQQQQQQQKQQQQKQQQQQEEQQPLCKEAAIAPSRT</sequence>
<dbReference type="HOGENOM" id="CLU_2690403_0_0_1"/>
<dbReference type="EMBL" id="CH916367">
    <property type="protein sequence ID" value="EDW01541.1"/>
    <property type="molecule type" value="Genomic_DNA"/>
</dbReference>
<feature type="compositionally biased region" description="Low complexity" evidence="1">
    <location>
        <begin position="41"/>
        <end position="61"/>
    </location>
</feature>
<dbReference type="Proteomes" id="UP000001070">
    <property type="component" value="Unassembled WGS sequence"/>
</dbReference>
<name>B4J3V8_DROGR</name>